<dbReference type="InterPro" id="IPR050706">
    <property type="entry name" value="Cyclic-di-GMP_PDE-like"/>
</dbReference>
<dbReference type="EMBL" id="JACDXX010000017">
    <property type="protein sequence ID" value="MCB5411561.1"/>
    <property type="molecule type" value="Genomic_DNA"/>
</dbReference>
<dbReference type="RefSeq" id="WP_226937030.1">
    <property type="nucleotide sequence ID" value="NZ_JACDXX010000017.1"/>
</dbReference>
<evidence type="ECO:0000313" key="3">
    <source>
        <dbReference type="Proteomes" id="UP001198571"/>
    </source>
</evidence>
<dbReference type="PANTHER" id="PTHR33121">
    <property type="entry name" value="CYCLIC DI-GMP PHOSPHODIESTERASE PDEF"/>
    <property type="match status" value="1"/>
</dbReference>
<dbReference type="Proteomes" id="UP001198571">
    <property type="component" value="Unassembled WGS sequence"/>
</dbReference>
<feature type="domain" description="EAL" evidence="1">
    <location>
        <begin position="42"/>
        <end position="297"/>
    </location>
</feature>
<evidence type="ECO:0000313" key="2">
    <source>
        <dbReference type="EMBL" id="MCB5411561.1"/>
    </source>
</evidence>
<protein>
    <submittedName>
        <fullName evidence="2">EAL domain-containing protein</fullName>
    </submittedName>
</protein>
<dbReference type="InterPro" id="IPR001633">
    <property type="entry name" value="EAL_dom"/>
</dbReference>
<evidence type="ECO:0000259" key="1">
    <source>
        <dbReference type="PROSITE" id="PS50883"/>
    </source>
</evidence>
<accession>A0ABS8CQ87</accession>
<gene>
    <name evidence="2" type="ORF">H0485_16340</name>
</gene>
<reference evidence="2 3" key="1">
    <citation type="submission" date="2020-07" db="EMBL/GenBank/DDBJ databases">
        <title>Pseudogemmobacter sp. nov., isolated from poultry manure in Taiwan.</title>
        <authorList>
            <person name="Lin S.-Y."/>
            <person name="Tang Y.-S."/>
            <person name="Young C.-C."/>
        </authorList>
    </citation>
    <scope>NUCLEOTIDE SEQUENCE [LARGE SCALE GENOMIC DNA]</scope>
    <source>
        <strain evidence="2 3">CC-YST710</strain>
    </source>
</reference>
<dbReference type="SMART" id="SM00052">
    <property type="entry name" value="EAL"/>
    <property type="match status" value="1"/>
</dbReference>
<name>A0ABS8CQ87_9RHOB</name>
<dbReference type="PROSITE" id="PS50883">
    <property type="entry name" value="EAL"/>
    <property type="match status" value="1"/>
</dbReference>
<dbReference type="Pfam" id="PF00563">
    <property type="entry name" value="EAL"/>
    <property type="match status" value="1"/>
</dbReference>
<dbReference type="InterPro" id="IPR035919">
    <property type="entry name" value="EAL_sf"/>
</dbReference>
<dbReference type="SUPFAM" id="SSF141868">
    <property type="entry name" value="EAL domain-like"/>
    <property type="match status" value="1"/>
</dbReference>
<dbReference type="PANTHER" id="PTHR33121:SF70">
    <property type="entry name" value="SIGNALING PROTEIN YKOW"/>
    <property type="match status" value="1"/>
</dbReference>
<dbReference type="Gene3D" id="3.20.20.450">
    <property type="entry name" value="EAL domain"/>
    <property type="match status" value="1"/>
</dbReference>
<dbReference type="CDD" id="cd01948">
    <property type="entry name" value="EAL"/>
    <property type="match status" value="1"/>
</dbReference>
<keyword evidence="3" id="KW-1185">Reference proteome</keyword>
<proteinExistence type="predicted"/>
<sequence length="312" mass="33824">MRLLPNPFSSGADRLRTALLALVRRGRRPPEAAVPRIVPPARPDLRKRLVDALKNDEIRPWFQPQIDCVTGAVSGAEALVRWQDPLRGLILPGAFLPAIESHDLGAELSEVVLHQALGALVSWDAAGLHVPTIAVNFTGSDLRAAGLPERVRRELQHFGLTPGRLVIEVLETVCAMGEGDQLINNLLRLEAMGCGIDLDDFGTGYASFASLRRMPVHRLKIDGAYVQQIDQDRELQKMMAAILSMARELGLETLAEGVETRGEQDCLAAMGCGFLQGYGIARPMAPETMPGWIAAHQQRSAAPLSLGQAAGR</sequence>
<organism evidence="2 3">
    <name type="scientific">Pseudogemmobacter faecipullorum</name>
    <dbReference type="NCBI Taxonomy" id="2755041"/>
    <lineage>
        <taxon>Bacteria</taxon>
        <taxon>Pseudomonadati</taxon>
        <taxon>Pseudomonadota</taxon>
        <taxon>Alphaproteobacteria</taxon>
        <taxon>Rhodobacterales</taxon>
        <taxon>Paracoccaceae</taxon>
        <taxon>Pseudogemmobacter</taxon>
    </lineage>
</organism>
<comment type="caution">
    <text evidence="2">The sequence shown here is derived from an EMBL/GenBank/DDBJ whole genome shotgun (WGS) entry which is preliminary data.</text>
</comment>